<comment type="caution">
    <text evidence="2">The sequence shown here is derived from an EMBL/GenBank/DDBJ whole genome shotgun (WGS) entry which is preliminary data.</text>
</comment>
<name>A0A2A5AZ28_9GAMM</name>
<evidence type="ECO:0000256" key="1">
    <source>
        <dbReference type="SAM" id="Phobius"/>
    </source>
</evidence>
<dbReference type="EMBL" id="NVVJ01000030">
    <property type="protein sequence ID" value="PCJ24106.1"/>
    <property type="molecule type" value="Genomic_DNA"/>
</dbReference>
<feature type="transmembrane region" description="Helical" evidence="1">
    <location>
        <begin position="74"/>
        <end position="90"/>
    </location>
</feature>
<organism evidence="2 3">
    <name type="scientific">SAR86 cluster bacterium</name>
    <dbReference type="NCBI Taxonomy" id="2030880"/>
    <lineage>
        <taxon>Bacteria</taxon>
        <taxon>Pseudomonadati</taxon>
        <taxon>Pseudomonadota</taxon>
        <taxon>Gammaproteobacteria</taxon>
        <taxon>SAR86 cluster</taxon>
    </lineage>
</organism>
<accession>A0A2A5AZ28</accession>
<sequence>MKKLLSKLPNFPHRDKIFHALGCFGITIVAALILPDALFGIKGLWAACGIAAIVGIGKEVWDAMGHGTPDVWDLVADGVGIAAAVALLMVL</sequence>
<keyword evidence="1" id="KW-0812">Transmembrane</keyword>
<evidence type="ECO:0000313" key="2">
    <source>
        <dbReference type="EMBL" id="PCJ24106.1"/>
    </source>
</evidence>
<keyword evidence="1" id="KW-1133">Transmembrane helix</keyword>
<evidence type="ECO:0008006" key="4">
    <source>
        <dbReference type="Google" id="ProtNLM"/>
    </source>
</evidence>
<gene>
    <name evidence="2" type="ORF">COA96_10195</name>
</gene>
<dbReference type="Proteomes" id="UP000218327">
    <property type="component" value="Unassembled WGS sequence"/>
</dbReference>
<evidence type="ECO:0000313" key="3">
    <source>
        <dbReference type="Proteomes" id="UP000218327"/>
    </source>
</evidence>
<proteinExistence type="predicted"/>
<keyword evidence="1" id="KW-0472">Membrane</keyword>
<feature type="transmembrane region" description="Helical" evidence="1">
    <location>
        <begin position="21"/>
        <end position="54"/>
    </location>
</feature>
<protein>
    <recommendedName>
        <fullName evidence="4">VanZ-like domain-containing protein</fullName>
    </recommendedName>
</protein>
<dbReference type="AlphaFoldDB" id="A0A2A5AZ28"/>
<reference evidence="3" key="1">
    <citation type="submission" date="2017-08" db="EMBL/GenBank/DDBJ databases">
        <title>A dynamic microbial community with high functional redundancy inhabits the cold, oxic subseafloor aquifer.</title>
        <authorList>
            <person name="Tully B.J."/>
            <person name="Wheat C.G."/>
            <person name="Glazer B.T."/>
            <person name="Huber J.A."/>
        </authorList>
    </citation>
    <scope>NUCLEOTIDE SEQUENCE [LARGE SCALE GENOMIC DNA]</scope>
</reference>